<evidence type="ECO:0000256" key="15">
    <source>
        <dbReference type="ARBA" id="ARBA00032324"/>
    </source>
</evidence>
<dbReference type="SUPFAM" id="SSF53623">
    <property type="entry name" value="MurD-like peptide ligases, catalytic domain"/>
    <property type="match status" value="1"/>
</dbReference>
<dbReference type="Pfam" id="PF08245">
    <property type="entry name" value="Mur_ligase_M"/>
    <property type="match status" value="1"/>
</dbReference>
<evidence type="ECO:0000256" key="12">
    <source>
        <dbReference type="ARBA" id="ARBA00022984"/>
    </source>
</evidence>
<keyword evidence="13 17" id="KW-0961">Cell wall biogenesis/degradation</keyword>
<comment type="similarity">
    <text evidence="4 17">Belongs to the MurCDEF family.</text>
</comment>
<keyword evidence="12 17" id="KW-0573">Peptidoglycan synthesis</keyword>
<dbReference type="GO" id="GO:0005524">
    <property type="term" value="F:ATP binding"/>
    <property type="evidence" value="ECO:0007669"/>
    <property type="project" value="UniProtKB-UniRule"/>
</dbReference>
<dbReference type="InterPro" id="IPR005762">
    <property type="entry name" value="MurD"/>
</dbReference>
<dbReference type="Pfam" id="PF21799">
    <property type="entry name" value="MurD-like_N"/>
    <property type="match status" value="1"/>
</dbReference>
<evidence type="ECO:0000259" key="19">
    <source>
        <dbReference type="Pfam" id="PF02875"/>
    </source>
</evidence>
<dbReference type="NCBIfam" id="TIGR01087">
    <property type="entry name" value="murD"/>
    <property type="match status" value="1"/>
</dbReference>
<comment type="subcellular location">
    <subcellularLocation>
        <location evidence="2 17 18">Cytoplasm</location>
    </subcellularLocation>
</comment>
<dbReference type="EMBL" id="CP023434">
    <property type="protein sequence ID" value="AXY25972.1"/>
    <property type="molecule type" value="Genomic_DNA"/>
</dbReference>
<evidence type="ECO:0000256" key="1">
    <source>
        <dbReference type="ARBA" id="ARBA00002734"/>
    </source>
</evidence>
<name>A0A347WLL5_9LACT</name>
<feature type="binding site" evidence="17">
    <location>
        <begin position="117"/>
        <end position="123"/>
    </location>
    <ligand>
        <name>ATP</name>
        <dbReference type="ChEBI" id="CHEBI:30616"/>
    </ligand>
</feature>
<dbReference type="HAMAP" id="MF_00639">
    <property type="entry name" value="MurD"/>
    <property type="match status" value="1"/>
</dbReference>
<proteinExistence type="inferred from homology"/>
<dbReference type="OrthoDB" id="9809796at2"/>
<evidence type="ECO:0000256" key="4">
    <source>
        <dbReference type="ARBA" id="ARBA00010416"/>
    </source>
</evidence>
<feature type="domain" description="Mur ligase central" evidence="20">
    <location>
        <begin position="115"/>
        <end position="290"/>
    </location>
</feature>
<dbReference type="GO" id="GO:0071555">
    <property type="term" value="P:cell wall organization"/>
    <property type="evidence" value="ECO:0007669"/>
    <property type="project" value="UniProtKB-KW"/>
</dbReference>
<dbReference type="AlphaFoldDB" id="A0A347WLL5"/>
<dbReference type="Gene3D" id="3.40.1190.10">
    <property type="entry name" value="Mur-like, catalytic domain"/>
    <property type="match status" value="1"/>
</dbReference>
<dbReference type="GO" id="GO:0009252">
    <property type="term" value="P:peptidoglycan biosynthetic process"/>
    <property type="evidence" value="ECO:0007669"/>
    <property type="project" value="UniProtKB-UniRule"/>
</dbReference>
<evidence type="ECO:0000256" key="7">
    <source>
        <dbReference type="ARBA" id="ARBA00022490"/>
    </source>
</evidence>
<keyword evidence="17 18" id="KW-0132">Cell division</keyword>
<evidence type="ECO:0000313" key="22">
    <source>
        <dbReference type="Proteomes" id="UP000263232"/>
    </source>
</evidence>
<evidence type="ECO:0000259" key="20">
    <source>
        <dbReference type="Pfam" id="PF08245"/>
    </source>
</evidence>
<dbReference type="InterPro" id="IPR004101">
    <property type="entry name" value="Mur_ligase_C"/>
</dbReference>
<dbReference type="Proteomes" id="UP000263232">
    <property type="component" value="Chromosome"/>
</dbReference>
<dbReference type="PANTHER" id="PTHR43692:SF1">
    <property type="entry name" value="UDP-N-ACETYLMURAMOYLALANINE--D-GLUTAMATE LIGASE"/>
    <property type="match status" value="1"/>
</dbReference>
<feature type="domain" description="Mur ligase C-terminal" evidence="19">
    <location>
        <begin position="312"/>
        <end position="425"/>
    </location>
</feature>
<dbReference type="Pfam" id="PF02875">
    <property type="entry name" value="Mur_ligase_C"/>
    <property type="match status" value="1"/>
</dbReference>
<dbReference type="GO" id="GO:0051301">
    <property type="term" value="P:cell division"/>
    <property type="evidence" value="ECO:0007669"/>
    <property type="project" value="UniProtKB-KW"/>
</dbReference>
<dbReference type="GO" id="GO:0008764">
    <property type="term" value="F:UDP-N-acetylmuramoylalanine-D-glutamate ligase activity"/>
    <property type="evidence" value="ECO:0007669"/>
    <property type="project" value="UniProtKB-UniRule"/>
</dbReference>
<keyword evidence="22" id="KW-1185">Reference proteome</keyword>
<evidence type="ECO:0000256" key="10">
    <source>
        <dbReference type="ARBA" id="ARBA00022840"/>
    </source>
</evidence>
<evidence type="ECO:0000256" key="5">
    <source>
        <dbReference type="ARBA" id="ARBA00012212"/>
    </source>
</evidence>
<dbReference type="InterPro" id="IPR036565">
    <property type="entry name" value="Mur-like_cat_sf"/>
</dbReference>
<evidence type="ECO:0000256" key="9">
    <source>
        <dbReference type="ARBA" id="ARBA00022741"/>
    </source>
</evidence>
<keyword evidence="10 17" id="KW-0067">ATP-binding</keyword>
<dbReference type="InterPro" id="IPR013221">
    <property type="entry name" value="Mur_ligase_cen"/>
</dbReference>
<dbReference type="SUPFAM" id="SSF53244">
    <property type="entry name" value="MurD-like peptide ligases, peptide-binding domain"/>
    <property type="match status" value="1"/>
</dbReference>
<dbReference type="SUPFAM" id="SSF51984">
    <property type="entry name" value="MurCD N-terminal domain"/>
    <property type="match status" value="1"/>
</dbReference>
<keyword evidence="9 17" id="KW-0547">Nucleotide-binding</keyword>
<dbReference type="InterPro" id="IPR036615">
    <property type="entry name" value="Mur_ligase_C_dom_sf"/>
</dbReference>
<evidence type="ECO:0000256" key="8">
    <source>
        <dbReference type="ARBA" id="ARBA00022598"/>
    </source>
</evidence>
<keyword evidence="11 17" id="KW-0133">Cell shape</keyword>
<comment type="function">
    <text evidence="1 17 18">Cell wall formation. Catalyzes the addition of glutamate to the nucleotide precursor UDP-N-acetylmuramoyl-L-alanine (UMA).</text>
</comment>
<dbReference type="PANTHER" id="PTHR43692">
    <property type="entry name" value="UDP-N-ACETYLMURAMOYLALANINE--D-GLUTAMATE LIGASE"/>
    <property type="match status" value="1"/>
</dbReference>
<dbReference type="EC" id="6.3.2.9" evidence="5 17"/>
<evidence type="ECO:0000256" key="18">
    <source>
        <dbReference type="RuleBase" id="RU003664"/>
    </source>
</evidence>
<evidence type="ECO:0000256" key="14">
    <source>
        <dbReference type="ARBA" id="ARBA00030398"/>
    </source>
</evidence>
<evidence type="ECO:0000256" key="13">
    <source>
        <dbReference type="ARBA" id="ARBA00023316"/>
    </source>
</evidence>
<evidence type="ECO:0000256" key="6">
    <source>
        <dbReference type="ARBA" id="ARBA00015655"/>
    </source>
</evidence>
<evidence type="ECO:0000313" key="21">
    <source>
        <dbReference type="EMBL" id="AXY25972.1"/>
    </source>
</evidence>
<keyword evidence="7 17" id="KW-0963">Cytoplasm</keyword>
<comment type="catalytic activity">
    <reaction evidence="16 17 18">
        <text>UDP-N-acetyl-alpha-D-muramoyl-L-alanine + D-glutamate + ATP = UDP-N-acetyl-alpha-D-muramoyl-L-alanyl-D-glutamate + ADP + phosphate + H(+)</text>
        <dbReference type="Rhea" id="RHEA:16429"/>
        <dbReference type="ChEBI" id="CHEBI:15378"/>
        <dbReference type="ChEBI" id="CHEBI:29986"/>
        <dbReference type="ChEBI" id="CHEBI:30616"/>
        <dbReference type="ChEBI" id="CHEBI:43474"/>
        <dbReference type="ChEBI" id="CHEBI:83898"/>
        <dbReference type="ChEBI" id="CHEBI:83900"/>
        <dbReference type="ChEBI" id="CHEBI:456216"/>
        <dbReference type="EC" id="6.3.2.9"/>
    </reaction>
</comment>
<evidence type="ECO:0000256" key="2">
    <source>
        <dbReference type="ARBA" id="ARBA00004496"/>
    </source>
</evidence>
<reference evidence="21 22" key="1">
    <citation type="submission" date="2017-09" db="EMBL/GenBank/DDBJ databases">
        <title>Complete genome sequence of Oxytococcus suis strain ZY16052.</title>
        <authorList>
            <person name="Li F."/>
        </authorList>
    </citation>
    <scope>NUCLEOTIDE SEQUENCE [LARGE SCALE GENOMIC DNA]</scope>
    <source>
        <strain evidence="21 22">ZY16052</strain>
    </source>
</reference>
<evidence type="ECO:0000256" key="3">
    <source>
        <dbReference type="ARBA" id="ARBA00004752"/>
    </source>
</evidence>
<dbReference type="Gene3D" id="3.90.190.20">
    <property type="entry name" value="Mur ligase, C-terminal domain"/>
    <property type="match status" value="1"/>
</dbReference>
<dbReference type="Gene3D" id="3.40.50.720">
    <property type="entry name" value="NAD(P)-binding Rossmann-like Domain"/>
    <property type="match status" value="1"/>
</dbReference>
<sequence>MTKDFKDKRILVLGYAMTGRSVANFLSKEGAIVTVNDGGQLTDDPSVEALEAQGVSFVTGGHPIELLDQDFAFIVKNPGIPYDIPFLKEATKRQIPIYTDIELASWVTEADIIAVTGSNGKSTTTSLIYELLKELPEGETYLAGNIGIPTMDVVQKAQAGDRIVMEVSSFQLAGTRYFKPNIAVIVNIYSAHLDYHGSREAYIEAKLKLIENMGSEETIVYNADQEELAHLLQDYSSVKLPFSMDADIEAGAYLLGDQMMYEGEAIFAAKDLQIPGKHNVSNALAAIAVAKQLGVSNEAIGRVLAEYGGMPHRIQPVTQVSGRRFINDSKATNTTATITALKSFTEPIIYIGGGLDRGNGFDDLIPYLSNVKAAYVYGETQAKLKESFTKAAVPEISCFETLDEATKAAYRKAAAGDVVLFSPSCASWDQFDNFEVRGEHFVAILEQLIQEEPYEPKEV</sequence>
<dbReference type="RefSeq" id="WP_118990872.1">
    <property type="nucleotide sequence ID" value="NZ_CP023434.1"/>
</dbReference>
<keyword evidence="17 18" id="KW-0131">Cell cycle</keyword>
<gene>
    <name evidence="17" type="primary">murD</name>
    <name evidence="21" type="ORF">CL176_08155</name>
</gene>
<organism evidence="21 22">
    <name type="scientific">Suicoccus acidiformans</name>
    <dbReference type="NCBI Taxonomy" id="2036206"/>
    <lineage>
        <taxon>Bacteria</taxon>
        <taxon>Bacillati</taxon>
        <taxon>Bacillota</taxon>
        <taxon>Bacilli</taxon>
        <taxon>Lactobacillales</taxon>
        <taxon>Aerococcaceae</taxon>
        <taxon>Suicoccus</taxon>
    </lineage>
</organism>
<keyword evidence="8 17" id="KW-0436">Ligase</keyword>
<comment type="pathway">
    <text evidence="3 17 18">Cell wall biogenesis; peptidoglycan biosynthesis.</text>
</comment>
<dbReference type="KEGG" id="abae:CL176_08155"/>
<accession>A0A347WLL5</accession>
<evidence type="ECO:0000256" key="11">
    <source>
        <dbReference type="ARBA" id="ARBA00022960"/>
    </source>
</evidence>
<dbReference type="GO" id="GO:0008360">
    <property type="term" value="P:regulation of cell shape"/>
    <property type="evidence" value="ECO:0007669"/>
    <property type="project" value="UniProtKB-KW"/>
</dbReference>
<dbReference type="UniPathway" id="UPA00219"/>
<dbReference type="GO" id="GO:0005737">
    <property type="term" value="C:cytoplasm"/>
    <property type="evidence" value="ECO:0007669"/>
    <property type="project" value="UniProtKB-SubCell"/>
</dbReference>
<protein>
    <recommendedName>
        <fullName evidence="6 17">UDP-N-acetylmuramoylalanine--D-glutamate ligase</fullName>
        <ecNumber evidence="5 17">6.3.2.9</ecNumber>
    </recommendedName>
    <alternativeName>
        <fullName evidence="15 17">D-glutamic acid-adding enzyme</fullName>
    </alternativeName>
    <alternativeName>
        <fullName evidence="14 17">UDP-N-acetylmuramoyl-L-alanyl-D-glutamate synthetase</fullName>
    </alternativeName>
</protein>
<evidence type="ECO:0000256" key="16">
    <source>
        <dbReference type="ARBA" id="ARBA00047632"/>
    </source>
</evidence>
<evidence type="ECO:0000256" key="17">
    <source>
        <dbReference type="HAMAP-Rule" id="MF_00639"/>
    </source>
</evidence>